<sequence>MSGIRTLIVDDDPAAVRLHSGYVAAAPGFEVVGTARSGAAATALALHDDVDFVLLDMQLPDFSGIEVLHRLRIVRDWDVDVLVVSSARDATTVRQALSAHIVGYLVKPFTEAALRARLEEYRGTRSERAAESHVSLAQGEIDALSRGRDTAGPRHDPLPLPKGLSESTLALVAGSLDPTTAQSATDIAARCGASLPTVRRYLDHLARTGDATVSHRFGARGRPVVLYRRAVG</sequence>
<evidence type="ECO:0000313" key="13">
    <source>
        <dbReference type="Proteomes" id="UP001321481"/>
    </source>
</evidence>
<name>A0ABT6ZH17_9MICO</name>
<dbReference type="SUPFAM" id="SSF52172">
    <property type="entry name" value="CheY-like"/>
    <property type="match status" value="1"/>
</dbReference>
<dbReference type="InterPro" id="IPR001789">
    <property type="entry name" value="Sig_transdc_resp-reg_receiver"/>
</dbReference>
<evidence type="ECO:0000259" key="11">
    <source>
        <dbReference type="PROSITE" id="PS50110"/>
    </source>
</evidence>
<dbReference type="InterPro" id="IPR051271">
    <property type="entry name" value="2C-system_Tx_regulators"/>
</dbReference>
<dbReference type="Pfam" id="PF00072">
    <property type="entry name" value="Response_reg"/>
    <property type="match status" value="1"/>
</dbReference>
<dbReference type="PROSITE" id="PS50110">
    <property type="entry name" value="RESPONSE_REGULATORY"/>
    <property type="match status" value="1"/>
</dbReference>
<evidence type="ECO:0000256" key="3">
    <source>
        <dbReference type="ARBA" id="ARBA00022553"/>
    </source>
</evidence>
<feature type="modified residue" description="4-aspartylphosphate" evidence="10">
    <location>
        <position position="56"/>
    </location>
</feature>
<evidence type="ECO:0000256" key="8">
    <source>
        <dbReference type="ARBA" id="ARBA00023163"/>
    </source>
</evidence>
<dbReference type="SMART" id="SM00448">
    <property type="entry name" value="REC"/>
    <property type="match status" value="1"/>
</dbReference>
<feature type="domain" description="Response regulatory" evidence="11">
    <location>
        <begin position="5"/>
        <end position="122"/>
    </location>
</feature>
<reference evidence="12 13" key="1">
    <citation type="submission" date="2023-05" db="EMBL/GenBank/DDBJ databases">
        <title>Microbacterium dauci sp.nov., Isolated from Carrot Rhizosphere Soil.</title>
        <authorList>
            <person name="Xiao Z."/>
            <person name="Zheng J."/>
        </authorList>
    </citation>
    <scope>NUCLEOTIDE SEQUENCE [LARGE SCALE GENOMIC DNA]</scope>
    <source>
        <strain evidence="12 13">LX3-4</strain>
    </source>
</reference>
<accession>A0ABT6ZH17</accession>
<keyword evidence="13" id="KW-1185">Reference proteome</keyword>
<comment type="caution">
    <text evidence="12">The sequence shown here is derived from an EMBL/GenBank/DDBJ whole genome shotgun (WGS) entry which is preliminary data.</text>
</comment>
<evidence type="ECO:0000313" key="12">
    <source>
        <dbReference type="EMBL" id="MDJ1115450.1"/>
    </source>
</evidence>
<evidence type="ECO:0000256" key="9">
    <source>
        <dbReference type="PIRNR" id="PIRNR006171"/>
    </source>
</evidence>
<proteinExistence type="predicted"/>
<keyword evidence="2 9" id="KW-0963">Cytoplasm</keyword>
<dbReference type="RefSeq" id="WP_283717140.1">
    <property type="nucleotide sequence ID" value="NZ_JASJND010000008.1"/>
</dbReference>
<evidence type="ECO:0000256" key="7">
    <source>
        <dbReference type="ARBA" id="ARBA00023159"/>
    </source>
</evidence>
<dbReference type="PANTHER" id="PTHR45526">
    <property type="entry name" value="TRANSCRIPTIONAL REGULATORY PROTEIN DPIA"/>
    <property type="match status" value="1"/>
</dbReference>
<dbReference type="Gene3D" id="3.40.50.2300">
    <property type="match status" value="1"/>
</dbReference>
<protein>
    <recommendedName>
        <fullName evidence="9">Transcriptional regulatory protein</fullName>
    </recommendedName>
</protein>
<evidence type="ECO:0000256" key="2">
    <source>
        <dbReference type="ARBA" id="ARBA00022490"/>
    </source>
</evidence>
<keyword evidence="5 9" id="KW-0805">Transcription regulation</keyword>
<dbReference type="PIRSF" id="PIRSF006171">
    <property type="entry name" value="RR_citrat_malat"/>
    <property type="match status" value="1"/>
</dbReference>
<evidence type="ECO:0000256" key="4">
    <source>
        <dbReference type="ARBA" id="ARBA00023012"/>
    </source>
</evidence>
<keyword evidence="4 9" id="KW-0902">Two-component regulatory system</keyword>
<keyword evidence="6 9" id="KW-0238">DNA-binding</keyword>
<dbReference type="EMBL" id="JASJND010000008">
    <property type="protein sequence ID" value="MDJ1115450.1"/>
    <property type="molecule type" value="Genomic_DNA"/>
</dbReference>
<evidence type="ECO:0000256" key="10">
    <source>
        <dbReference type="PROSITE-ProRule" id="PRU00169"/>
    </source>
</evidence>
<dbReference type="Proteomes" id="UP001321481">
    <property type="component" value="Unassembled WGS sequence"/>
</dbReference>
<evidence type="ECO:0000256" key="5">
    <source>
        <dbReference type="ARBA" id="ARBA00023015"/>
    </source>
</evidence>
<comment type="subcellular location">
    <subcellularLocation>
        <location evidence="1 9">Cytoplasm</location>
    </subcellularLocation>
</comment>
<evidence type="ECO:0000256" key="1">
    <source>
        <dbReference type="ARBA" id="ARBA00004496"/>
    </source>
</evidence>
<dbReference type="InterPro" id="IPR024187">
    <property type="entry name" value="Sig_transdc_resp-reg_cit/mal"/>
</dbReference>
<dbReference type="InterPro" id="IPR011006">
    <property type="entry name" value="CheY-like_superfamily"/>
</dbReference>
<organism evidence="12 13">
    <name type="scientific">Microbacterium dauci</name>
    <dbReference type="NCBI Taxonomy" id="3048008"/>
    <lineage>
        <taxon>Bacteria</taxon>
        <taxon>Bacillati</taxon>
        <taxon>Actinomycetota</taxon>
        <taxon>Actinomycetes</taxon>
        <taxon>Micrococcales</taxon>
        <taxon>Microbacteriaceae</taxon>
        <taxon>Microbacterium</taxon>
    </lineage>
</organism>
<keyword evidence="7 9" id="KW-0010">Activator</keyword>
<dbReference type="PANTHER" id="PTHR45526:SF1">
    <property type="entry name" value="TRANSCRIPTIONAL REGULATORY PROTEIN DCUR-RELATED"/>
    <property type="match status" value="1"/>
</dbReference>
<gene>
    <name evidence="12" type="ORF">QNI14_13455</name>
</gene>
<evidence type="ECO:0000256" key="6">
    <source>
        <dbReference type="ARBA" id="ARBA00023125"/>
    </source>
</evidence>
<keyword evidence="8 9" id="KW-0804">Transcription</keyword>
<keyword evidence="3 10" id="KW-0597">Phosphoprotein</keyword>